<dbReference type="EMBL" id="JABFUD020000002">
    <property type="protein sequence ID" value="KAI5083764.1"/>
    <property type="molecule type" value="Genomic_DNA"/>
</dbReference>
<name>A0A9D4VCX9_ADICA</name>
<evidence type="ECO:0000313" key="3">
    <source>
        <dbReference type="Proteomes" id="UP000886520"/>
    </source>
</evidence>
<organism evidence="2 3">
    <name type="scientific">Adiantum capillus-veneris</name>
    <name type="common">Maidenhair fern</name>
    <dbReference type="NCBI Taxonomy" id="13818"/>
    <lineage>
        <taxon>Eukaryota</taxon>
        <taxon>Viridiplantae</taxon>
        <taxon>Streptophyta</taxon>
        <taxon>Embryophyta</taxon>
        <taxon>Tracheophyta</taxon>
        <taxon>Polypodiopsida</taxon>
        <taxon>Polypodiidae</taxon>
        <taxon>Polypodiales</taxon>
        <taxon>Pteridineae</taxon>
        <taxon>Pteridaceae</taxon>
        <taxon>Vittarioideae</taxon>
        <taxon>Adiantum</taxon>
    </lineage>
</organism>
<dbReference type="Gene3D" id="3.40.50.1000">
    <property type="entry name" value="HAD superfamily/HAD-like"/>
    <property type="match status" value="1"/>
</dbReference>
<dbReference type="GO" id="GO:0016787">
    <property type="term" value="F:hydrolase activity"/>
    <property type="evidence" value="ECO:0007669"/>
    <property type="project" value="InterPro"/>
</dbReference>
<dbReference type="PANTHER" id="PTHR42896:SF3">
    <property type="entry name" value="PROTEIN, PUTATIVE, EXPRESSED-RELATED"/>
    <property type="match status" value="1"/>
</dbReference>
<dbReference type="InterPro" id="IPR036412">
    <property type="entry name" value="HAD-like_sf"/>
</dbReference>
<keyword evidence="3" id="KW-1185">Reference proteome</keyword>
<dbReference type="Proteomes" id="UP000886520">
    <property type="component" value="Chromosome 3"/>
</dbReference>
<dbReference type="SUPFAM" id="SSF56784">
    <property type="entry name" value="HAD-like"/>
    <property type="match status" value="1"/>
</dbReference>
<dbReference type="AlphaFoldDB" id="A0A9D4VCX9"/>
<comment type="caution">
    <text evidence="2">The sequence shown here is derived from an EMBL/GenBank/DDBJ whole genome shotgun (WGS) entry which is preliminary data.</text>
</comment>
<dbReference type="InterPro" id="IPR023198">
    <property type="entry name" value="PGP-like_dom2"/>
</dbReference>
<proteinExistence type="predicted"/>
<protein>
    <submittedName>
        <fullName evidence="2">Uncharacterized protein</fullName>
    </submittedName>
</protein>
<dbReference type="InterPro" id="IPR044999">
    <property type="entry name" value="CbbY-like"/>
</dbReference>
<dbReference type="Gene3D" id="1.10.150.240">
    <property type="entry name" value="Putative phosphatase, domain 2"/>
    <property type="match status" value="1"/>
</dbReference>
<reference evidence="2" key="1">
    <citation type="submission" date="2021-01" db="EMBL/GenBank/DDBJ databases">
        <title>Adiantum capillus-veneris genome.</title>
        <authorList>
            <person name="Fang Y."/>
            <person name="Liao Q."/>
        </authorList>
    </citation>
    <scope>NUCLEOTIDE SEQUENCE</scope>
    <source>
        <strain evidence="2">H3</strain>
        <tissue evidence="2">Leaf</tissue>
    </source>
</reference>
<dbReference type="OrthoDB" id="545219at2759"/>
<gene>
    <name evidence="2" type="ORF">GOP47_0003507</name>
</gene>
<evidence type="ECO:0000256" key="1">
    <source>
        <dbReference type="SAM" id="MobiDB-lite"/>
    </source>
</evidence>
<evidence type="ECO:0000313" key="2">
    <source>
        <dbReference type="EMBL" id="KAI5083764.1"/>
    </source>
</evidence>
<dbReference type="InterPro" id="IPR023214">
    <property type="entry name" value="HAD_sf"/>
</dbReference>
<sequence length="381" mass="40964">MASLRALRAVDPAPVPPFISSSSRSSSLHLHSLAFHRTKWKASQGLCRLGKICSSSQPYQPQEEQQQQQQQPEGDADSSSETAPKLAILMEVEGVVADTHRFGHRHSFNVAFQRLGLDCANWSEPVYADLLRQAGGSEERMLSLFFDRIGWPLALPTDQKGAFIQNLLREKQAALQDRVNAGNLSLRPGVESFVDEVLDAGVPLVILVAYNKSGENVARSLIQKLGSERAKRISFVGQKEVEESAYGQVVLGAGSSMGLDEELAAEAAKAVAAEKQRMAEEVASLLKLSVEVDTSFSKNAHKAIALLRAGAEVAGIAVQHCILLAGGDTGVQAAHRIRMPCVAVRSSLTARAEFPAAMAVLEGFGAGSLTLQRLRRLCSAT</sequence>
<dbReference type="PANTHER" id="PTHR42896">
    <property type="entry name" value="XYLULOSE-1,5-BISPHOSPHATE (XUBP) PHOSPHATASE"/>
    <property type="match status" value="1"/>
</dbReference>
<accession>A0A9D4VCX9</accession>
<feature type="region of interest" description="Disordered" evidence="1">
    <location>
        <begin position="58"/>
        <end position="81"/>
    </location>
</feature>
<feature type="compositionally biased region" description="Low complexity" evidence="1">
    <location>
        <begin position="58"/>
        <end position="73"/>
    </location>
</feature>